<dbReference type="EMBL" id="JH597790">
    <property type="status" value="NOT_ANNOTATED_CDS"/>
    <property type="molecule type" value="Genomic_DNA"/>
</dbReference>
<evidence type="ECO:0000313" key="2">
    <source>
        <dbReference type="Proteomes" id="UP000011713"/>
    </source>
</evidence>
<organism evidence="1 2">
    <name type="scientific">Hyaloperonospora arabidopsidis (strain Emoy2)</name>
    <name type="common">Downy mildew agent</name>
    <name type="synonym">Peronospora arabidopsidis</name>
    <dbReference type="NCBI Taxonomy" id="559515"/>
    <lineage>
        <taxon>Eukaryota</taxon>
        <taxon>Sar</taxon>
        <taxon>Stramenopiles</taxon>
        <taxon>Oomycota</taxon>
        <taxon>Peronosporomycetes</taxon>
        <taxon>Peronosporales</taxon>
        <taxon>Peronosporaceae</taxon>
        <taxon>Hyaloperonospora</taxon>
    </lineage>
</organism>
<dbReference type="EnsemblProtists" id="HpaT809507">
    <property type="protein sequence ID" value="HpaP809507"/>
    <property type="gene ID" value="HpaG809507"/>
</dbReference>
<dbReference type="Proteomes" id="UP000011713">
    <property type="component" value="Unassembled WGS sequence"/>
</dbReference>
<dbReference type="VEuPathDB" id="FungiDB:HpaG809507"/>
<evidence type="ECO:0000313" key="1">
    <source>
        <dbReference type="EnsemblProtists" id="HpaP809507"/>
    </source>
</evidence>
<dbReference type="HOGENOM" id="CLU_2817879_0_0_1"/>
<dbReference type="AlphaFoldDB" id="M4BSS3"/>
<reference evidence="1" key="2">
    <citation type="submission" date="2015-06" db="UniProtKB">
        <authorList>
            <consortium name="EnsemblProtists"/>
        </authorList>
    </citation>
    <scope>IDENTIFICATION</scope>
    <source>
        <strain evidence="1">Emoy2</strain>
    </source>
</reference>
<reference evidence="2" key="1">
    <citation type="journal article" date="2010" name="Science">
        <title>Signatures of adaptation to obligate biotrophy in the Hyaloperonospora arabidopsidis genome.</title>
        <authorList>
            <person name="Baxter L."/>
            <person name="Tripathy S."/>
            <person name="Ishaque N."/>
            <person name="Boot N."/>
            <person name="Cabral A."/>
            <person name="Kemen E."/>
            <person name="Thines M."/>
            <person name="Ah-Fong A."/>
            <person name="Anderson R."/>
            <person name="Badejoko W."/>
            <person name="Bittner-Eddy P."/>
            <person name="Boore J.L."/>
            <person name="Chibucos M.C."/>
            <person name="Coates M."/>
            <person name="Dehal P."/>
            <person name="Delehaunty K."/>
            <person name="Dong S."/>
            <person name="Downton P."/>
            <person name="Dumas B."/>
            <person name="Fabro G."/>
            <person name="Fronick C."/>
            <person name="Fuerstenberg S.I."/>
            <person name="Fulton L."/>
            <person name="Gaulin E."/>
            <person name="Govers F."/>
            <person name="Hughes L."/>
            <person name="Humphray S."/>
            <person name="Jiang R.H."/>
            <person name="Judelson H."/>
            <person name="Kamoun S."/>
            <person name="Kyung K."/>
            <person name="Meijer H."/>
            <person name="Minx P."/>
            <person name="Morris P."/>
            <person name="Nelson J."/>
            <person name="Phuntumart V."/>
            <person name="Qutob D."/>
            <person name="Rehmany A."/>
            <person name="Rougon-Cardoso A."/>
            <person name="Ryden P."/>
            <person name="Torto-Alalibo T."/>
            <person name="Studholme D."/>
            <person name="Wang Y."/>
            <person name="Win J."/>
            <person name="Wood J."/>
            <person name="Clifton S.W."/>
            <person name="Rogers J."/>
            <person name="Van den Ackerveken G."/>
            <person name="Jones J.D."/>
            <person name="McDowell J.M."/>
            <person name="Beynon J."/>
            <person name="Tyler B.M."/>
        </authorList>
    </citation>
    <scope>NUCLEOTIDE SEQUENCE [LARGE SCALE GENOMIC DNA]</scope>
    <source>
        <strain evidence="2">Emoy2</strain>
    </source>
</reference>
<proteinExistence type="predicted"/>
<dbReference type="InParanoid" id="M4BSS3"/>
<protein>
    <submittedName>
        <fullName evidence="1">Uncharacterized protein</fullName>
    </submittedName>
</protein>
<sequence length="67" mass="7938">MQSIIEHTQLHLQRWGRASTGSKDEDTGKVGRWIHKWLCESLRAMLCLGRTVCFVRIQFAIVYYHYL</sequence>
<name>M4BSS3_HYAAE</name>
<keyword evidence="2" id="KW-1185">Reference proteome</keyword>
<accession>M4BSS3</accession>